<feature type="chain" id="PRO_5046857035" evidence="1">
    <location>
        <begin position="38"/>
        <end position="191"/>
    </location>
</feature>
<name>A0ABS1ME43_9NOCA</name>
<reference evidence="2 3" key="1">
    <citation type="submission" date="2021-01" db="EMBL/GenBank/DDBJ databases">
        <title>WGS of actinomycetes isolated from Thailand.</title>
        <authorList>
            <person name="Thawai C."/>
        </authorList>
    </citation>
    <scope>NUCLEOTIDE SEQUENCE [LARGE SCALE GENOMIC DNA]</scope>
    <source>
        <strain evidence="2 3">LPG 2</strain>
    </source>
</reference>
<gene>
    <name evidence="2" type="ORF">JK358_31370</name>
</gene>
<keyword evidence="1" id="KW-0732">Signal</keyword>
<sequence length="191" mass="20874">MNARRVLRRHHISRCLAPVGLGAALVFFPAVMPAAHADADYGGGCVLFDGNRAATVDSLRFRCEPWQQDAIYRDAPRGSVPMGVKNGWVASPPFWEAVAPAIWIGKTFYTGPEGGWLMNRITGAGIEGWPADVYSTASVLDGQPAWALDYRPSPSPWLYDEIREVTPGVWFGYSLSREAGGYAQILTFILA</sequence>
<protein>
    <submittedName>
        <fullName evidence="2">Uncharacterized protein</fullName>
    </submittedName>
</protein>
<keyword evidence="3" id="KW-1185">Reference proteome</keyword>
<feature type="signal peptide" evidence="1">
    <location>
        <begin position="1"/>
        <end position="37"/>
    </location>
</feature>
<dbReference type="Proteomes" id="UP000602198">
    <property type="component" value="Unassembled WGS sequence"/>
</dbReference>
<proteinExistence type="predicted"/>
<evidence type="ECO:0000313" key="3">
    <source>
        <dbReference type="Proteomes" id="UP000602198"/>
    </source>
</evidence>
<accession>A0ABS1ME43</accession>
<evidence type="ECO:0000256" key="1">
    <source>
        <dbReference type="SAM" id="SignalP"/>
    </source>
</evidence>
<comment type="caution">
    <text evidence="2">The sequence shown here is derived from an EMBL/GenBank/DDBJ whole genome shotgun (WGS) entry which is preliminary data.</text>
</comment>
<dbReference type="EMBL" id="JAERRJ010000013">
    <property type="protein sequence ID" value="MBL1078913.1"/>
    <property type="molecule type" value="Genomic_DNA"/>
</dbReference>
<organism evidence="2 3">
    <name type="scientific">Nocardia acididurans</name>
    <dbReference type="NCBI Taxonomy" id="2802282"/>
    <lineage>
        <taxon>Bacteria</taxon>
        <taxon>Bacillati</taxon>
        <taxon>Actinomycetota</taxon>
        <taxon>Actinomycetes</taxon>
        <taxon>Mycobacteriales</taxon>
        <taxon>Nocardiaceae</taxon>
        <taxon>Nocardia</taxon>
    </lineage>
</organism>
<evidence type="ECO:0000313" key="2">
    <source>
        <dbReference type="EMBL" id="MBL1078913.1"/>
    </source>
</evidence>